<evidence type="ECO:0000313" key="4">
    <source>
        <dbReference type="EMBL" id="PSR98277.1"/>
    </source>
</evidence>
<feature type="region of interest" description="Disordered" evidence="3">
    <location>
        <begin position="30"/>
        <end position="109"/>
    </location>
</feature>
<feature type="compositionally biased region" description="Basic residues" evidence="3">
    <location>
        <begin position="97"/>
        <end position="109"/>
    </location>
</feature>
<dbReference type="AlphaFoldDB" id="A0A2R6PWX8"/>
<dbReference type="EMBL" id="NKQK01000022">
    <property type="protein sequence ID" value="PSR98277.1"/>
    <property type="molecule type" value="Genomic_DNA"/>
</dbReference>
<dbReference type="GO" id="GO:0005634">
    <property type="term" value="C:nucleus"/>
    <property type="evidence" value="ECO:0007669"/>
    <property type="project" value="TreeGrafter"/>
</dbReference>
<evidence type="ECO:0000313" key="5">
    <source>
        <dbReference type="Proteomes" id="UP000241394"/>
    </source>
</evidence>
<reference evidence="4 5" key="1">
    <citation type="submission" date="2017-07" db="EMBL/GenBank/DDBJ databases">
        <title>An improved, manually edited Actinidia chinensis var. chinensis (kiwifruit) genome highlights the challenges associated with draft genomes and gene prediction in plants.</title>
        <authorList>
            <person name="Pilkington S."/>
            <person name="Crowhurst R."/>
            <person name="Hilario E."/>
            <person name="Nardozza S."/>
            <person name="Fraser L."/>
            <person name="Peng Y."/>
            <person name="Gunaseelan K."/>
            <person name="Simpson R."/>
            <person name="Tahir J."/>
            <person name="Deroles S."/>
            <person name="Templeton K."/>
            <person name="Luo Z."/>
            <person name="Davy M."/>
            <person name="Cheng C."/>
            <person name="Mcneilage M."/>
            <person name="Scaglione D."/>
            <person name="Liu Y."/>
            <person name="Zhang Q."/>
            <person name="Datson P."/>
            <person name="De Silva N."/>
            <person name="Gardiner S."/>
            <person name="Bassett H."/>
            <person name="Chagne D."/>
            <person name="Mccallum J."/>
            <person name="Dzierzon H."/>
            <person name="Deng C."/>
            <person name="Wang Y.-Y."/>
            <person name="Barron N."/>
            <person name="Manako K."/>
            <person name="Bowen J."/>
            <person name="Foster T."/>
            <person name="Erridge Z."/>
            <person name="Tiffin H."/>
            <person name="Waite C."/>
            <person name="Davies K."/>
            <person name="Grierson E."/>
            <person name="Laing W."/>
            <person name="Kirk R."/>
            <person name="Chen X."/>
            <person name="Wood M."/>
            <person name="Montefiori M."/>
            <person name="Brummell D."/>
            <person name="Schwinn K."/>
            <person name="Catanach A."/>
            <person name="Fullerton C."/>
            <person name="Li D."/>
            <person name="Meiyalaghan S."/>
            <person name="Nieuwenhuizen N."/>
            <person name="Read N."/>
            <person name="Prakash R."/>
            <person name="Hunter D."/>
            <person name="Zhang H."/>
            <person name="Mckenzie M."/>
            <person name="Knabel M."/>
            <person name="Harris A."/>
            <person name="Allan A."/>
            <person name="Chen A."/>
            <person name="Janssen B."/>
            <person name="Plunkett B."/>
            <person name="Dwamena C."/>
            <person name="Voogd C."/>
            <person name="Leif D."/>
            <person name="Lafferty D."/>
            <person name="Souleyre E."/>
            <person name="Varkonyi-Gasic E."/>
            <person name="Gambi F."/>
            <person name="Hanley J."/>
            <person name="Yao J.-L."/>
            <person name="Cheung J."/>
            <person name="David K."/>
            <person name="Warren B."/>
            <person name="Marsh K."/>
            <person name="Snowden K."/>
            <person name="Lin-Wang K."/>
            <person name="Brian L."/>
            <person name="Martinez-Sanchez M."/>
            <person name="Wang M."/>
            <person name="Ileperuma N."/>
            <person name="Macnee N."/>
            <person name="Campin R."/>
            <person name="Mcatee P."/>
            <person name="Drummond R."/>
            <person name="Espley R."/>
            <person name="Ireland H."/>
            <person name="Wu R."/>
            <person name="Atkinson R."/>
            <person name="Karunairetnam S."/>
            <person name="Bulley S."/>
            <person name="Chunkath S."/>
            <person name="Hanley Z."/>
            <person name="Storey R."/>
            <person name="Thrimawithana A."/>
            <person name="Thomson S."/>
            <person name="David C."/>
            <person name="Testolin R."/>
        </authorList>
    </citation>
    <scope>NUCLEOTIDE SEQUENCE [LARGE SCALE GENOMIC DNA]</scope>
    <source>
        <strain evidence="5">cv. Red5</strain>
        <tissue evidence="4">Young leaf</tissue>
    </source>
</reference>
<dbReference type="PANTHER" id="PTHR33142">
    <property type="entry name" value="CYCLIN-DEPENDENT PROTEIN KINASE INHIBITOR SMR13"/>
    <property type="match status" value="1"/>
</dbReference>
<dbReference type="GO" id="GO:0016301">
    <property type="term" value="F:kinase activity"/>
    <property type="evidence" value="ECO:0007669"/>
    <property type="project" value="UniProtKB-KW"/>
</dbReference>
<dbReference type="Gramene" id="PSR98277">
    <property type="protein sequence ID" value="PSR98277"/>
    <property type="gene ID" value="CEY00_Acc24882"/>
</dbReference>
<reference evidence="5" key="2">
    <citation type="journal article" date="2018" name="BMC Genomics">
        <title>A manually annotated Actinidia chinensis var. chinensis (kiwifruit) genome highlights the challenges associated with draft genomes and gene prediction in plants.</title>
        <authorList>
            <person name="Pilkington S.M."/>
            <person name="Crowhurst R."/>
            <person name="Hilario E."/>
            <person name="Nardozza S."/>
            <person name="Fraser L."/>
            <person name="Peng Y."/>
            <person name="Gunaseelan K."/>
            <person name="Simpson R."/>
            <person name="Tahir J."/>
            <person name="Deroles S.C."/>
            <person name="Templeton K."/>
            <person name="Luo Z."/>
            <person name="Davy M."/>
            <person name="Cheng C."/>
            <person name="McNeilage M."/>
            <person name="Scaglione D."/>
            <person name="Liu Y."/>
            <person name="Zhang Q."/>
            <person name="Datson P."/>
            <person name="De Silva N."/>
            <person name="Gardiner S.E."/>
            <person name="Bassett H."/>
            <person name="Chagne D."/>
            <person name="McCallum J."/>
            <person name="Dzierzon H."/>
            <person name="Deng C."/>
            <person name="Wang Y.Y."/>
            <person name="Barron L."/>
            <person name="Manako K."/>
            <person name="Bowen J."/>
            <person name="Foster T.M."/>
            <person name="Erridge Z.A."/>
            <person name="Tiffin H."/>
            <person name="Waite C.N."/>
            <person name="Davies K.M."/>
            <person name="Grierson E.P."/>
            <person name="Laing W.A."/>
            <person name="Kirk R."/>
            <person name="Chen X."/>
            <person name="Wood M."/>
            <person name="Montefiori M."/>
            <person name="Brummell D.A."/>
            <person name="Schwinn K.E."/>
            <person name="Catanach A."/>
            <person name="Fullerton C."/>
            <person name="Li D."/>
            <person name="Meiyalaghan S."/>
            <person name="Nieuwenhuizen N."/>
            <person name="Read N."/>
            <person name="Prakash R."/>
            <person name="Hunter D."/>
            <person name="Zhang H."/>
            <person name="McKenzie M."/>
            <person name="Knabel M."/>
            <person name="Harris A."/>
            <person name="Allan A.C."/>
            <person name="Gleave A."/>
            <person name="Chen A."/>
            <person name="Janssen B.J."/>
            <person name="Plunkett B."/>
            <person name="Ampomah-Dwamena C."/>
            <person name="Voogd C."/>
            <person name="Leif D."/>
            <person name="Lafferty D."/>
            <person name="Souleyre E.J.F."/>
            <person name="Varkonyi-Gasic E."/>
            <person name="Gambi F."/>
            <person name="Hanley J."/>
            <person name="Yao J.L."/>
            <person name="Cheung J."/>
            <person name="David K.M."/>
            <person name="Warren B."/>
            <person name="Marsh K."/>
            <person name="Snowden K.C."/>
            <person name="Lin-Wang K."/>
            <person name="Brian L."/>
            <person name="Martinez-Sanchez M."/>
            <person name="Wang M."/>
            <person name="Ileperuma N."/>
            <person name="Macnee N."/>
            <person name="Campin R."/>
            <person name="McAtee P."/>
            <person name="Drummond R.S.M."/>
            <person name="Espley R.V."/>
            <person name="Ireland H.S."/>
            <person name="Wu R."/>
            <person name="Atkinson R.G."/>
            <person name="Karunairetnam S."/>
            <person name="Bulley S."/>
            <person name="Chunkath S."/>
            <person name="Hanley Z."/>
            <person name="Storey R."/>
            <person name="Thrimawithana A.H."/>
            <person name="Thomson S."/>
            <person name="David C."/>
            <person name="Testolin R."/>
            <person name="Huang H."/>
            <person name="Hellens R.P."/>
            <person name="Schaffer R.J."/>
        </authorList>
    </citation>
    <scope>NUCLEOTIDE SEQUENCE [LARGE SCALE GENOMIC DNA]</scope>
    <source>
        <strain evidence="5">cv. Red5</strain>
    </source>
</reference>
<dbReference type="OrthoDB" id="1933617at2759"/>
<protein>
    <submittedName>
        <fullName evidence="4">Cyclin-dependent protein kinase</fullName>
    </submittedName>
</protein>
<sequence length="146" mass="16845">MLTEFHVSFMGTSSNSDFFILKEDQKQTDLQISSIPTSQVEEREEQKQERDHKEEELKKQSLGQTEACGGGDDDGFRTPTSLAHKLPKITQCPPAPRKIRLHPSRKRKISQSLEIELSREVDSMFPIRVHEDLGRKIKKARREDTK</sequence>
<name>A0A2R6PWX8_ACTCC</name>
<evidence type="ECO:0000256" key="2">
    <source>
        <dbReference type="ARBA" id="ARBA00023306"/>
    </source>
</evidence>
<keyword evidence="4" id="KW-0418">Kinase</keyword>
<feature type="compositionally biased region" description="Polar residues" evidence="3">
    <location>
        <begin position="30"/>
        <end position="39"/>
    </location>
</feature>
<dbReference type="FunCoup" id="A0A2R6PWX8">
    <property type="interactions" value="4"/>
</dbReference>
<keyword evidence="4" id="KW-0808">Transferase</keyword>
<dbReference type="PANTHER" id="PTHR33142:SF65">
    <property type="entry name" value="CYCLIN-DEPENDENT PROTEIN KINASE INHIBITOR SMR2-LIKE"/>
    <property type="match status" value="1"/>
</dbReference>
<dbReference type="Proteomes" id="UP000241394">
    <property type="component" value="Chromosome LG22"/>
</dbReference>
<evidence type="ECO:0000256" key="1">
    <source>
        <dbReference type="ARBA" id="ARBA00023013"/>
    </source>
</evidence>
<accession>A0A2R6PWX8</accession>
<dbReference type="InParanoid" id="A0A2R6PWX8"/>
<organism evidence="4 5">
    <name type="scientific">Actinidia chinensis var. chinensis</name>
    <name type="common">Chinese soft-hair kiwi</name>
    <dbReference type="NCBI Taxonomy" id="1590841"/>
    <lineage>
        <taxon>Eukaryota</taxon>
        <taxon>Viridiplantae</taxon>
        <taxon>Streptophyta</taxon>
        <taxon>Embryophyta</taxon>
        <taxon>Tracheophyta</taxon>
        <taxon>Spermatophyta</taxon>
        <taxon>Magnoliopsida</taxon>
        <taxon>eudicotyledons</taxon>
        <taxon>Gunneridae</taxon>
        <taxon>Pentapetalae</taxon>
        <taxon>asterids</taxon>
        <taxon>Ericales</taxon>
        <taxon>Actinidiaceae</taxon>
        <taxon>Actinidia</taxon>
    </lineage>
</organism>
<gene>
    <name evidence="4" type="ORF">CEY00_Acc24882</name>
</gene>
<keyword evidence="2" id="KW-0131">Cell cycle</keyword>
<keyword evidence="1" id="KW-0649">Protein kinase inhibitor</keyword>
<comment type="caution">
    <text evidence="4">The sequence shown here is derived from an EMBL/GenBank/DDBJ whole genome shotgun (WGS) entry which is preliminary data.</text>
</comment>
<dbReference type="GO" id="GO:0004860">
    <property type="term" value="F:protein kinase inhibitor activity"/>
    <property type="evidence" value="ECO:0007669"/>
    <property type="project" value="UniProtKB-KW"/>
</dbReference>
<dbReference type="STRING" id="1590841.A0A2R6PWX8"/>
<dbReference type="InterPro" id="IPR040389">
    <property type="entry name" value="SMR"/>
</dbReference>
<evidence type="ECO:0000256" key="3">
    <source>
        <dbReference type="SAM" id="MobiDB-lite"/>
    </source>
</evidence>
<dbReference type="OMA" id="MCSQFNS"/>
<keyword evidence="5" id="KW-1185">Reference proteome</keyword>
<dbReference type="GO" id="GO:0032875">
    <property type="term" value="P:regulation of DNA endoreduplication"/>
    <property type="evidence" value="ECO:0007669"/>
    <property type="project" value="InterPro"/>
</dbReference>
<proteinExistence type="predicted"/>
<feature type="compositionally biased region" description="Basic and acidic residues" evidence="3">
    <location>
        <begin position="40"/>
        <end position="59"/>
    </location>
</feature>